<dbReference type="PANTHER" id="PTHR12958:SF3">
    <property type="entry name" value="ZINC FINGER PROTEIN USH"/>
    <property type="match status" value="1"/>
</dbReference>
<dbReference type="InterPro" id="IPR039746">
    <property type="entry name" value="FOG"/>
</dbReference>
<dbReference type="GO" id="GO:0061629">
    <property type="term" value="F:RNA polymerase II-specific DNA-binding transcription factor binding"/>
    <property type="evidence" value="ECO:0007669"/>
    <property type="project" value="InterPro"/>
</dbReference>
<dbReference type="PROSITE" id="PS50157">
    <property type="entry name" value="ZINC_FINGER_C2H2_2"/>
    <property type="match status" value="2"/>
</dbReference>
<dbReference type="AlphaFoldDB" id="A0AAF3J3L6"/>
<name>A0AAF3J3L6_9BILA</name>
<dbReference type="SUPFAM" id="SSF57667">
    <property type="entry name" value="beta-beta-alpha zinc fingers"/>
    <property type="match status" value="2"/>
</dbReference>
<protein>
    <submittedName>
        <fullName evidence="5">C2H2-type domain-containing protein</fullName>
    </submittedName>
</protein>
<keyword evidence="4" id="KW-1185">Reference proteome</keyword>
<dbReference type="SMART" id="SM00355">
    <property type="entry name" value="ZnF_C2H2"/>
    <property type="match status" value="3"/>
</dbReference>
<feature type="domain" description="C2H2-type" evidence="3">
    <location>
        <begin position="483"/>
        <end position="510"/>
    </location>
</feature>
<feature type="compositionally biased region" description="Basic and acidic residues" evidence="2">
    <location>
        <begin position="537"/>
        <end position="558"/>
    </location>
</feature>
<keyword evidence="1" id="KW-0862">Zinc</keyword>
<feature type="region of interest" description="Disordered" evidence="2">
    <location>
        <begin position="1"/>
        <end position="74"/>
    </location>
</feature>
<evidence type="ECO:0000313" key="4">
    <source>
        <dbReference type="Proteomes" id="UP000887575"/>
    </source>
</evidence>
<proteinExistence type="predicted"/>
<evidence type="ECO:0000256" key="2">
    <source>
        <dbReference type="SAM" id="MobiDB-lite"/>
    </source>
</evidence>
<feature type="region of interest" description="Disordered" evidence="2">
    <location>
        <begin position="532"/>
        <end position="558"/>
    </location>
</feature>
<dbReference type="WBParaSite" id="MBELARI_LOCUS14096">
    <property type="protein sequence ID" value="MBELARI_LOCUS14096"/>
    <property type="gene ID" value="MBELARI_LOCUS14096"/>
</dbReference>
<dbReference type="InterPro" id="IPR036236">
    <property type="entry name" value="Znf_C2H2_sf"/>
</dbReference>
<dbReference type="GO" id="GO:0007507">
    <property type="term" value="P:heart development"/>
    <property type="evidence" value="ECO:0007669"/>
    <property type="project" value="TreeGrafter"/>
</dbReference>
<dbReference type="Pfam" id="PF00096">
    <property type="entry name" value="zf-C2H2"/>
    <property type="match status" value="1"/>
</dbReference>
<evidence type="ECO:0000259" key="3">
    <source>
        <dbReference type="PROSITE" id="PS50157"/>
    </source>
</evidence>
<dbReference type="Gene3D" id="3.30.160.60">
    <property type="entry name" value="Classic Zinc Finger"/>
    <property type="match status" value="1"/>
</dbReference>
<sequence length="558" mass="61147">MDNQGMTAFSGDEPQEPSTSQRHSESVEDEPTSENLRRILQQVQSTMKERSDDLKSEIVSSTSGVVSPSEEELQAGQILGPFNVRPVDRSPNTSSSNVITVENGGVTQTLEILSDEPILQRLKTTTTLGEANALFYVHEDGLWLMTVRVVSRDEPLIGLFIQAPKEKEADENMKRFPCEGCDASFKSPTNLAAHRQLYCKARAQNGVHREQNGNVVPPRILQSMGLPVPPLNSSISLPTAGSAPSLPRFPTQNLLFLPVAYHDLPQNGIVQVLGPAQTFVPIAVGRSQSLSSSLQQLGAPYLLVNSHPNIPSTVKFSAGELNLQIPLIVNEQQEGQTNAGTKRRAVPVPSTTMTQGVVDLSAKRMRSTILHQSTTTPPTTSTSSTSSLPIPLPIIIPKQIDSNGEKRFVCGCGVSFSAQLTLRAHQEHYCKLASRSTIDPIFGLSRESPRKVPSRCSQCDFHPQSASQLSVHMRQVHAEVQAYVCQECGYRGFSQRGIRSHLRTHPNLDNIKFETLMNTHVIKVCHNGRTVSTSSEISERNGRSPEEIDANIKIEDSE</sequence>
<keyword evidence="1" id="KW-0863">Zinc-finger</keyword>
<feature type="domain" description="C2H2-type" evidence="3">
    <location>
        <begin position="176"/>
        <end position="203"/>
    </location>
</feature>
<dbReference type="InterPro" id="IPR013087">
    <property type="entry name" value="Znf_C2H2_type"/>
</dbReference>
<feature type="compositionally biased region" description="Basic and acidic residues" evidence="2">
    <location>
        <begin position="47"/>
        <end position="56"/>
    </location>
</feature>
<dbReference type="Proteomes" id="UP000887575">
    <property type="component" value="Unassembled WGS sequence"/>
</dbReference>
<dbReference type="GO" id="GO:0000122">
    <property type="term" value="P:negative regulation of transcription by RNA polymerase II"/>
    <property type="evidence" value="ECO:0007669"/>
    <property type="project" value="TreeGrafter"/>
</dbReference>
<dbReference type="GO" id="GO:0045944">
    <property type="term" value="P:positive regulation of transcription by RNA polymerase II"/>
    <property type="evidence" value="ECO:0007669"/>
    <property type="project" value="TreeGrafter"/>
</dbReference>
<dbReference type="PANTHER" id="PTHR12958">
    <property type="entry name" value="FRIEND OF GATA2-RELATED"/>
    <property type="match status" value="1"/>
</dbReference>
<evidence type="ECO:0000313" key="5">
    <source>
        <dbReference type="WBParaSite" id="MBELARI_LOCUS14096"/>
    </source>
</evidence>
<dbReference type="GO" id="GO:0005634">
    <property type="term" value="C:nucleus"/>
    <property type="evidence" value="ECO:0007669"/>
    <property type="project" value="TreeGrafter"/>
</dbReference>
<dbReference type="GO" id="GO:0030154">
    <property type="term" value="P:cell differentiation"/>
    <property type="evidence" value="ECO:0007669"/>
    <property type="project" value="TreeGrafter"/>
</dbReference>
<organism evidence="4 5">
    <name type="scientific">Mesorhabditis belari</name>
    <dbReference type="NCBI Taxonomy" id="2138241"/>
    <lineage>
        <taxon>Eukaryota</taxon>
        <taxon>Metazoa</taxon>
        <taxon>Ecdysozoa</taxon>
        <taxon>Nematoda</taxon>
        <taxon>Chromadorea</taxon>
        <taxon>Rhabditida</taxon>
        <taxon>Rhabditina</taxon>
        <taxon>Rhabditomorpha</taxon>
        <taxon>Rhabditoidea</taxon>
        <taxon>Rhabditidae</taxon>
        <taxon>Mesorhabditinae</taxon>
        <taxon>Mesorhabditis</taxon>
    </lineage>
</organism>
<evidence type="ECO:0000256" key="1">
    <source>
        <dbReference type="PROSITE-ProRule" id="PRU00042"/>
    </source>
</evidence>
<reference evidence="5" key="1">
    <citation type="submission" date="2024-02" db="UniProtKB">
        <authorList>
            <consortium name="WormBaseParasite"/>
        </authorList>
    </citation>
    <scope>IDENTIFICATION</scope>
</reference>
<keyword evidence="1" id="KW-0479">Metal-binding</keyword>
<accession>A0AAF3J3L6</accession>
<dbReference type="GO" id="GO:0008270">
    <property type="term" value="F:zinc ion binding"/>
    <property type="evidence" value="ECO:0007669"/>
    <property type="project" value="UniProtKB-KW"/>
</dbReference>